<evidence type="ECO:0000256" key="1">
    <source>
        <dbReference type="SAM" id="Phobius"/>
    </source>
</evidence>
<proteinExistence type="predicted"/>
<feature type="transmembrane region" description="Helical" evidence="1">
    <location>
        <begin position="85"/>
        <end position="107"/>
    </location>
</feature>
<evidence type="ECO:0000313" key="3">
    <source>
        <dbReference type="Proteomes" id="UP001307889"/>
    </source>
</evidence>
<reference evidence="2 3" key="1">
    <citation type="submission" date="2023-09" db="EMBL/GenBank/DDBJ databases">
        <title>Nesidiocoris tenuis whole genome shotgun sequence.</title>
        <authorList>
            <person name="Shibata T."/>
            <person name="Shimoda M."/>
            <person name="Kobayashi T."/>
            <person name="Uehara T."/>
        </authorList>
    </citation>
    <scope>NUCLEOTIDE SEQUENCE [LARGE SCALE GENOMIC DNA]</scope>
    <source>
        <strain evidence="2 3">Japan</strain>
    </source>
</reference>
<dbReference type="EMBL" id="AP028913">
    <property type="protein sequence ID" value="BES94265.1"/>
    <property type="molecule type" value="Genomic_DNA"/>
</dbReference>
<dbReference type="Proteomes" id="UP001307889">
    <property type="component" value="Chromosome 5"/>
</dbReference>
<keyword evidence="1" id="KW-1133">Transmembrane helix</keyword>
<keyword evidence="1" id="KW-0472">Membrane</keyword>
<keyword evidence="3" id="KW-1185">Reference proteome</keyword>
<sequence>MHRTPEKRRMIKIVSALQKFGVQKPTKSLDSLYRPVHGWKRQKNWVLRRIPGEKERTDVQKRWKRLRLNDENLGTKNDDRGRISLSVAFGPGELSFSLFVALLVFQFCR</sequence>
<keyword evidence="1" id="KW-0812">Transmembrane</keyword>
<gene>
    <name evidence="2" type="ORF">NTJ_07075</name>
</gene>
<name>A0ABN7APW6_9HEMI</name>
<evidence type="ECO:0000313" key="2">
    <source>
        <dbReference type="EMBL" id="BES94265.1"/>
    </source>
</evidence>
<accession>A0ABN7APW6</accession>
<protein>
    <submittedName>
        <fullName evidence="2">Uncharacterized protein</fullName>
    </submittedName>
</protein>
<organism evidence="2 3">
    <name type="scientific">Nesidiocoris tenuis</name>
    <dbReference type="NCBI Taxonomy" id="355587"/>
    <lineage>
        <taxon>Eukaryota</taxon>
        <taxon>Metazoa</taxon>
        <taxon>Ecdysozoa</taxon>
        <taxon>Arthropoda</taxon>
        <taxon>Hexapoda</taxon>
        <taxon>Insecta</taxon>
        <taxon>Pterygota</taxon>
        <taxon>Neoptera</taxon>
        <taxon>Paraneoptera</taxon>
        <taxon>Hemiptera</taxon>
        <taxon>Heteroptera</taxon>
        <taxon>Panheteroptera</taxon>
        <taxon>Cimicomorpha</taxon>
        <taxon>Miridae</taxon>
        <taxon>Dicyphina</taxon>
        <taxon>Nesidiocoris</taxon>
    </lineage>
</organism>